<keyword evidence="1 6" id="KW-0963">Cytoplasm</keyword>
<dbReference type="NCBIfam" id="TIGR00138">
    <property type="entry name" value="rsmG_gidB"/>
    <property type="match status" value="1"/>
</dbReference>
<evidence type="ECO:0000313" key="7">
    <source>
        <dbReference type="EMBL" id="GCF10756.1"/>
    </source>
</evidence>
<keyword evidence="8" id="KW-1185">Reference proteome</keyword>
<dbReference type="InterPro" id="IPR003682">
    <property type="entry name" value="rRNA_ssu_MeTfrase_G"/>
</dbReference>
<evidence type="ECO:0000256" key="4">
    <source>
        <dbReference type="ARBA" id="ARBA00022679"/>
    </source>
</evidence>
<dbReference type="AlphaFoldDB" id="A0A5A5THZ5"/>
<evidence type="ECO:0000256" key="3">
    <source>
        <dbReference type="ARBA" id="ARBA00022603"/>
    </source>
</evidence>
<dbReference type="PIRSF" id="PIRSF003078">
    <property type="entry name" value="GidB"/>
    <property type="match status" value="1"/>
</dbReference>
<keyword evidence="4 6" id="KW-0808">Transferase</keyword>
<dbReference type="PANTHER" id="PTHR31760:SF0">
    <property type="entry name" value="S-ADENOSYL-L-METHIONINE-DEPENDENT METHYLTRANSFERASES SUPERFAMILY PROTEIN"/>
    <property type="match status" value="1"/>
</dbReference>
<dbReference type="Pfam" id="PF02527">
    <property type="entry name" value="GidB"/>
    <property type="match status" value="1"/>
</dbReference>
<dbReference type="GO" id="GO:0070043">
    <property type="term" value="F:rRNA (guanine-N7-)-methyltransferase activity"/>
    <property type="evidence" value="ECO:0007669"/>
    <property type="project" value="UniProtKB-UniRule"/>
</dbReference>
<comment type="function">
    <text evidence="6">Specifically methylates the N7 position of a guanine in 16S rRNA.</text>
</comment>
<feature type="binding site" evidence="6">
    <location>
        <begin position="103"/>
        <end position="105"/>
    </location>
    <ligand>
        <name>S-adenosyl-L-methionine</name>
        <dbReference type="ChEBI" id="CHEBI:59789"/>
    </ligand>
</feature>
<evidence type="ECO:0000256" key="1">
    <source>
        <dbReference type="ARBA" id="ARBA00022490"/>
    </source>
</evidence>
<dbReference type="SUPFAM" id="SSF53335">
    <property type="entry name" value="S-adenosyl-L-methionine-dependent methyltransferases"/>
    <property type="match status" value="1"/>
</dbReference>
<comment type="similarity">
    <text evidence="6">Belongs to the methyltransferase superfamily. RNA methyltransferase RsmG family.</text>
</comment>
<organism evidence="7 8">
    <name type="scientific">Dictyobacter arantiisoli</name>
    <dbReference type="NCBI Taxonomy" id="2014874"/>
    <lineage>
        <taxon>Bacteria</taxon>
        <taxon>Bacillati</taxon>
        <taxon>Chloroflexota</taxon>
        <taxon>Ktedonobacteria</taxon>
        <taxon>Ktedonobacterales</taxon>
        <taxon>Dictyobacteraceae</taxon>
        <taxon>Dictyobacter</taxon>
    </lineage>
</organism>
<feature type="binding site" evidence="6">
    <location>
        <position position="85"/>
    </location>
    <ligand>
        <name>S-adenosyl-L-methionine</name>
        <dbReference type="ChEBI" id="CHEBI:59789"/>
    </ligand>
</feature>
<evidence type="ECO:0000313" key="8">
    <source>
        <dbReference type="Proteomes" id="UP000322530"/>
    </source>
</evidence>
<comment type="caution">
    <text evidence="7">The sequence shown here is derived from an EMBL/GenBank/DDBJ whole genome shotgun (WGS) entry which is preliminary data.</text>
</comment>
<keyword evidence="5 6" id="KW-0949">S-adenosyl-L-methionine</keyword>
<evidence type="ECO:0000256" key="2">
    <source>
        <dbReference type="ARBA" id="ARBA00022552"/>
    </source>
</evidence>
<reference evidence="7 8" key="1">
    <citation type="submission" date="2019-01" db="EMBL/GenBank/DDBJ databases">
        <title>Draft genome sequence of Dictyobacter sp. Uno17.</title>
        <authorList>
            <person name="Wang C.M."/>
            <person name="Zheng Y."/>
            <person name="Sakai Y."/>
            <person name="Abe K."/>
            <person name="Yokota A."/>
            <person name="Yabe S."/>
        </authorList>
    </citation>
    <scope>NUCLEOTIDE SEQUENCE [LARGE SCALE GENOMIC DNA]</scope>
    <source>
        <strain evidence="7 8">Uno17</strain>
    </source>
</reference>
<dbReference type="EMBL" id="BIXY01000082">
    <property type="protein sequence ID" value="GCF10756.1"/>
    <property type="molecule type" value="Genomic_DNA"/>
</dbReference>
<keyword evidence="3 6" id="KW-0489">Methyltransferase</keyword>
<proteinExistence type="inferred from homology"/>
<accession>A0A5A5THZ5</accession>
<sequence length="241" mass="26887">MSDQISTVFQAGLAQLGLADSEHIVNAFLRYRQELLDWNTRFNLTAIKDPEEVLTKHFLDSLSLLQIYDTQEPVRILDIGSGAGFPGIPLKIVRPQWRVTLIEATGKKITFLQHMVDTLQLENVEVLHGRAEDIAHQPKYRGHFDMVTARAVSALPALLECCAPFCRKGGALVLPKKGDMADEIARGRRAGGLVGTHLKADQPVTLPDLTDGRRLLLWIQEKPSPTLYPRSWALLTKKPLP</sequence>
<feature type="binding site" evidence="6">
    <location>
        <position position="80"/>
    </location>
    <ligand>
        <name>S-adenosyl-L-methionine</name>
        <dbReference type="ChEBI" id="CHEBI:59789"/>
    </ligand>
</feature>
<dbReference type="InterPro" id="IPR029063">
    <property type="entry name" value="SAM-dependent_MTases_sf"/>
</dbReference>
<dbReference type="FunFam" id="3.40.50.150:FF:000041">
    <property type="entry name" value="Ribosomal RNA small subunit methyltransferase G"/>
    <property type="match status" value="1"/>
</dbReference>
<gene>
    <name evidence="6 7" type="primary">rsmG</name>
    <name evidence="7" type="ORF">KDI_43200</name>
</gene>
<feature type="binding site" evidence="6">
    <location>
        <begin position="131"/>
        <end position="132"/>
    </location>
    <ligand>
        <name>S-adenosyl-L-methionine</name>
        <dbReference type="ChEBI" id="CHEBI:59789"/>
    </ligand>
</feature>
<protein>
    <recommendedName>
        <fullName evidence="6">Ribosomal RNA small subunit methyltransferase G</fullName>
        <ecNumber evidence="6">2.1.1.-</ecNumber>
    </recommendedName>
    <alternativeName>
        <fullName evidence="6">16S rRNA 7-methylguanosine methyltransferase</fullName>
        <shortName evidence="6">16S rRNA m7G methyltransferase</shortName>
    </alternativeName>
</protein>
<dbReference type="Gene3D" id="3.40.50.150">
    <property type="entry name" value="Vaccinia Virus protein VP39"/>
    <property type="match status" value="1"/>
</dbReference>
<dbReference type="PANTHER" id="PTHR31760">
    <property type="entry name" value="S-ADENOSYL-L-METHIONINE-DEPENDENT METHYLTRANSFERASES SUPERFAMILY PROTEIN"/>
    <property type="match status" value="1"/>
</dbReference>
<keyword evidence="2 6" id="KW-0698">rRNA processing</keyword>
<feature type="binding site" evidence="6">
    <location>
        <position position="150"/>
    </location>
    <ligand>
        <name>S-adenosyl-L-methionine</name>
        <dbReference type="ChEBI" id="CHEBI:59789"/>
    </ligand>
</feature>
<dbReference type="OrthoDB" id="9808773at2"/>
<comment type="subcellular location">
    <subcellularLocation>
        <location evidence="6">Cytoplasm</location>
    </subcellularLocation>
</comment>
<dbReference type="RefSeq" id="WP_149403627.1">
    <property type="nucleotide sequence ID" value="NZ_BIXY01000082.1"/>
</dbReference>
<dbReference type="Proteomes" id="UP000322530">
    <property type="component" value="Unassembled WGS sequence"/>
</dbReference>
<dbReference type="EC" id="2.1.1.-" evidence="6"/>
<evidence type="ECO:0000256" key="5">
    <source>
        <dbReference type="ARBA" id="ARBA00022691"/>
    </source>
</evidence>
<dbReference type="HAMAP" id="MF_00074">
    <property type="entry name" value="16SrRNA_methyltr_G"/>
    <property type="match status" value="1"/>
</dbReference>
<dbReference type="CDD" id="cd02440">
    <property type="entry name" value="AdoMet_MTases"/>
    <property type="match status" value="1"/>
</dbReference>
<evidence type="ECO:0000256" key="6">
    <source>
        <dbReference type="HAMAP-Rule" id="MF_00074"/>
    </source>
</evidence>
<name>A0A5A5THZ5_9CHLR</name>
<dbReference type="GO" id="GO:0005829">
    <property type="term" value="C:cytosol"/>
    <property type="evidence" value="ECO:0007669"/>
    <property type="project" value="TreeGrafter"/>
</dbReference>